<reference evidence="3" key="1">
    <citation type="journal article" date="2016" name="Genome Announc.">
        <title>Draft Genome Sequences of Five Rapidly Growing Mycobacterium Species, M. thermoresistibile, M. fortuitum subsp. acetamidolyticum, M. canariasense, M. brisbanense, and M. novocastrense.</title>
        <authorList>
            <person name="Katahira K."/>
            <person name="Ogura Y."/>
            <person name="Gotoh Y."/>
            <person name="Hayashi T."/>
        </authorList>
    </citation>
    <scope>NUCLEOTIDE SEQUENCE [LARGE SCALE GENOMIC DNA]</scope>
    <source>
        <strain evidence="3">JCM15654</strain>
    </source>
</reference>
<dbReference type="RefSeq" id="WP_029369232.1">
    <property type="nucleotide sequence ID" value="NZ_BCSX01000019.1"/>
</dbReference>
<proteinExistence type="predicted"/>
<protein>
    <submittedName>
        <fullName evidence="2">Uncharacterized protein</fullName>
    </submittedName>
</protein>
<evidence type="ECO:0000313" key="2">
    <source>
        <dbReference type="EMBL" id="GAS87510.1"/>
    </source>
</evidence>
<organism evidence="2 3">
    <name type="scientific">Mycolicibacterium brisbanense</name>
    <dbReference type="NCBI Taxonomy" id="146020"/>
    <lineage>
        <taxon>Bacteria</taxon>
        <taxon>Bacillati</taxon>
        <taxon>Actinomycetota</taxon>
        <taxon>Actinomycetes</taxon>
        <taxon>Mycobacteriales</taxon>
        <taxon>Mycobacteriaceae</taxon>
        <taxon>Mycolicibacterium</taxon>
    </lineage>
</organism>
<keyword evidence="1" id="KW-1133">Transmembrane helix</keyword>
<dbReference type="OrthoDB" id="7867413at2"/>
<name>A0A117I4Y0_9MYCO</name>
<dbReference type="AlphaFoldDB" id="A0A117I4Y0"/>
<dbReference type="Proteomes" id="UP000069620">
    <property type="component" value="Unassembled WGS sequence"/>
</dbReference>
<keyword evidence="1" id="KW-0812">Transmembrane</keyword>
<evidence type="ECO:0000313" key="3">
    <source>
        <dbReference type="Proteomes" id="UP000069620"/>
    </source>
</evidence>
<comment type="caution">
    <text evidence="2">The sequence shown here is derived from an EMBL/GenBank/DDBJ whole genome shotgun (WGS) entry which is preliminary data.</text>
</comment>
<sequence>MNFWTLFEYGAWVLAALVAAWMLFDAYKVSRDYDEEFLVHTIEDLGEDAQWQHFASDSDDSERRQS</sequence>
<evidence type="ECO:0000256" key="1">
    <source>
        <dbReference type="SAM" id="Phobius"/>
    </source>
</evidence>
<feature type="transmembrane region" description="Helical" evidence="1">
    <location>
        <begin position="6"/>
        <end position="24"/>
    </location>
</feature>
<accession>A0A117I4Y0</accession>
<gene>
    <name evidence="2" type="ORF">RMCB_1606</name>
</gene>
<keyword evidence="1" id="KW-0472">Membrane</keyword>
<dbReference type="STRING" id="146020.RMCB_1606"/>
<reference evidence="3" key="2">
    <citation type="submission" date="2016-02" db="EMBL/GenBank/DDBJ databases">
        <title>Draft genome sequence of five rapidly growing Mycobacterium species.</title>
        <authorList>
            <person name="Katahira K."/>
            <person name="Gotou Y."/>
            <person name="Iida K."/>
            <person name="Ogura Y."/>
            <person name="Hayashi T."/>
        </authorList>
    </citation>
    <scope>NUCLEOTIDE SEQUENCE [LARGE SCALE GENOMIC DNA]</scope>
    <source>
        <strain evidence="3">JCM15654</strain>
    </source>
</reference>
<keyword evidence="3" id="KW-1185">Reference proteome</keyword>
<dbReference type="EMBL" id="BCSX01000019">
    <property type="protein sequence ID" value="GAS87510.1"/>
    <property type="molecule type" value="Genomic_DNA"/>
</dbReference>